<dbReference type="Proteomes" id="UP000634136">
    <property type="component" value="Unassembled WGS sequence"/>
</dbReference>
<proteinExistence type="predicted"/>
<reference evidence="1" key="1">
    <citation type="submission" date="2020-09" db="EMBL/GenBank/DDBJ databases">
        <title>Genome-Enabled Discovery of Anthraquinone Biosynthesis in Senna tora.</title>
        <authorList>
            <person name="Kang S.-H."/>
            <person name="Pandey R.P."/>
            <person name="Lee C.-M."/>
            <person name="Sim J.-S."/>
            <person name="Jeong J.-T."/>
            <person name="Choi B.-S."/>
            <person name="Jung M."/>
            <person name="Ginzburg D."/>
            <person name="Zhao K."/>
            <person name="Won S.Y."/>
            <person name="Oh T.-J."/>
            <person name="Yu Y."/>
            <person name="Kim N.-H."/>
            <person name="Lee O.R."/>
            <person name="Lee T.-H."/>
            <person name="Bashyal P."/>
            <person name="Kim T.-S."/>
            <person name="Lee W.-H."/>
            <person name="Kawkins C."/>
            <person name="Kim C.-K."/>
            <person name="Kim J.S."/>
            <person name="Ahn B.O."/>
            <person name="Rhee S.Y."/>
            <person name="Sohng J.K."/>
        </authorList>
    </citation>
    <scope>NUCLEOTIDE SEQUENCE</scope>
    <source>
        <tissue evidence="1">Leaf</tissue>
    </source>
</reference>
<comment type="caution">
    <text evidence="1">The sequence shown here is derived from an EMBL/GenBank/DDBJ whole genome shotgun (WGS) entry which is preliminary data.</text>
</comment>
<dbReference type="AlphaFoldDB" id="A0A834SSG8"/>
<evidence type="ECO:0000313" key="2">
    <source>
        <dbReference type="Proteomes" id="UP000634136"/>
    </source>
</evidence>
<accession>A0A834SSG8</accession>
<dbReference type="EMBL" id="JAAIUW010000011">
    <property type="protein sequence ID" value="KAF7809530.1"/>
    <property type="molecule type" value="Genomic_DNA"/>
</dbReference>
<protein>
    <submittedName>
        <fullName evidence="1">Uncharacterized protein</fullName>
    </submittedName>
</protein>
<name>A0A834SSG8_9FABA</name>
<gene>
    <name evidence="1" type="ORF">G2W53_036273</name>
</gene>
<organism evidence="1 2">
    <name type="scientific">Senna tora</name>
    <dbReference type="NCBI Taxonomy" id="362788"/>
    <lineage>
        <taxon>Eukaryota</taxon>
        <taxon>Viridiplantae</taxon>
        <taxon>Streptophyta</taxon>
        <taxon>Embryophyta</taxon>
        <taxon>Tracheophyta</taxon>
        <taxon>Spermatophyta</taxon>
        <taxon>Magnoliopsida</taxon>
        <taxon>eudicotyledons</taxon>
        <taxon>Gunneridae</taxon>
        <taxon>Pentapetalae</taxon>
        <taxon>rosids</taxon>
        <taxon>fabids</taxon>
        <taxon>Fabales</taxon>
        <taxon>Fabaceae</taxon>
        <taxon>Caesalpinioideae</taxon>
        <taxon>Cassia clade</taxon>
        <taxon>Senna</taxon>
    </lineage>
</organism>
<evidence type="ECO:0000313" key="1">
    <source>
        <dbReference type="EMBL" id="KAF7809530.1"/>
    </source>
</evidence>
<sequence length="41" mass="4589">MGIAIYEEGGKQKNEKTTPSFNWSHYNMGVRATCQLPNSIS</sequence>
<keyword evidence="2" id="KW-1185">Reference proteome</keyword>